<evidence type="ECO:0000256" key="7">
    <source>
        <dbReference type="ARBA" id="ARBA00048125"/>
    </source>
</evidence>
<sequence length="84" mass="9605">MAYYDEIEIEDMIFNEEEGSYYYPCPCGDIFSITLQELYNGDEIAHCPSCSLVIRVIYDPEDFKQEEEGAADDTEGAAEEIETQ</sequence>
<dbReference type="KEGG" id="ngr:NAEGRDRAFT_31070"/>
<dbReference type="PANTHER" id="PTHR21454:SF31">
    <property type="entry name" value="DIPHTHAMIDE BIOSYNTHESIS PROTEIN 3"/>
    <property type="match status" value="1"/>
</dbReference>
<evidence type="ECO:0000256" key="3">
    <source>
        <dbReference type="ARBA" id="ARBA00023004"/>
    </source>
</evidence>
<dbReference type="GO" id="GO:0017183">
    <property type="term" value="P:protein histidyl modification to diphthamide"/>
    <property type="evidence" value="ECO:0007669"/>
    <property type="project" value="InterPro"/>
</dbReference>
<evidence type="ECO:0000313" key="11">
    <source>
        <dbReference type="Proteomes" id="UP000006671"/>
    </source>
</evidence>
<evidence type="ECO:0000256" key="6">
    <source>
        <dbReference type="ARBA" id="ARBA00041070"/>
    </source>
</evidence>
<name>D2V4S3_NAEGR</name>
<dbReference type="InterPro" id="IPR044248">
    <property type="entry name" value="DPH3/4-like"/>
</dbReference>
<dbReference type="EMBL" id="GG738852">
    <property type="protein sequence ID" value="EFC47984.1"/>
    <property type="molecule type" value="Genomic_DNA"/>
</dbReference>
<dbReference type="SUPFAM" id="SSF144217">
    <property type="entry name" value="CSL zinc finger"/>
    <property type="match status" value="1"/>
</dbReference>
<comment type="catalytic activity">
    <reaction evidence="7">
        <text>2 [3Fe-4S](0)-[protein] + 2 Fe(2+)-[Dph3] + NADH = 2 [4Fe-4S](1+)-[protein] + 2 [Dph3] + NAD(+) + H(+)</text>
        <dbReference type="Rhea" id="RHEA:71239"/>
        <dbReference type="Rhea" id="RHEA-COMP:17997"/>
        <dbReference type="Rhea" id="RHEA-COMP:17998"/>
        <dbReference type="Rhea" id="RHEA-COMP:18001"/>
        <dbReference type="Rhea" id="RHEA-COMP:18002"/>
        <dbReference type="ChEBI" id="CHEBI:15378"/>
        <dbReference type="ChEBI" id="CHEBI:29033"/>
        <dbReference type="ChEBI" id="CHEBI:33723"/>
        <dbReference type="ChEBI" id="CHEBI:47402"/>
        <dbReference type="ChEBI" id="CHEBI:57540"/>
        <dbReference type="ChEBI" id="CHEBI:57945"/>
        <dbReference type="ChEBI" id="CHEBI:83228"/>
    </reaction>
</comment>
<evidence type="ECO:0000256" key="5">
    <source>
        <dbReference type="ARBA" id="ARBA00036267"/>
    </source>
</evidence>
<dbReference type="PANTHER" id="PTHR21454">
    <property type="entry name" value="DPH3 HOMOLOG-RELATED"/>
    <property type="match status" value="1"/>
</dbReference>
<dbReference type="FunCoup" id="D2V4S3">
    <property type="interactions" value="128"/>
</dbReference>
<dbReference type="InterPro" id="IPR036671">
    <property type="entry name" value="DPH_MB_sf"/>
</dbReference>
<dbReference type="STRING" id="5762.D2V4S3"/>
<dbReference type="GeneID" id="8860529"/>
<accession>D2V4S3</accession>
<keyword evidence="3" id="KW-0408">Iron</keyword>
<organism evidence="11">
    <name type="scientific">Naegleria gruberi</name>
    <name type="common">Amoeba</name>
    <dbReference type="NCBI Taxonomy" id="5762"/>
    <lineage>
        <taxon>Eukaryota</taxon>
        <taxon>Discoba</taxon>
        <taxon>Heterolobosea</taxon>
        <taxon>Tetramitia</taxon>
        <taxon>Eutetramitia</taxon>
        <taxon>Vahlkampfiidae</taxon>
        <taxon>Naegleria</taxon>
    </lineage>
</organism>
<dbReference type="FunFam" id="3.10.660.10:FF:000001">
    <property type="entry name" value="Diphthamide biosynthesis 3"/>
    <property type="match status" value="1"/>
</dbReference>
<dbReference type="GO" id="GO:0046872">
    <property type="term" value="F:metal ion binding"/>
    <property type="evidence" value="ECO:0007669"/>
    <property type="project" value="UniProtKB-KW"/>
</dbReference>
<proteinExistence type="inferred from homology"/>
<evidence type="ECO:0000256" key="4">
    <source>
        <dbReference type="ARBA" id="ARBA00024032"/>
    </source>
</evidence>
<keyword evidence="2" id="KW-0479">Metal-binding</keyword>
<dbReference type="Proteomes" id="UP000006671">
    <property type="component" value="Unassembled WGS sequence"/>
</dbReference>
<dbReference type="AlphaFoldDB" id="D2V4S3"/>
<dbReference type="VEuPathDB" id="AmoebaDB:NAEGRDRAFT_31070"/>
<dbReference type="OrthoDB" id="66964at2759"/>
<dbReference type="InParanoid" id="D2V4S3"/>
<keyword evidence="11" id="KW-1185">Reference proteome</keyword>
<gene>
    <name evidence="10" type="ORF">NAEGRDRAFT_31070</name>
</gene>
<dbReference type="eggNOG" id="KOG2923">
    <property type="taxonomic scope" value="Eukaryota"/>
</dbReference>
<dbReference type="RefSeq" id="XP_002680728.1">
    <property type="nucleotide sequence ID" value="XM_002680682.1"/>
</dbReference>
<dbReference type="OMA" id="IYDPDMF"/>
<evidence type="ECO:0000256" key="8">
    <source>
        <dbReference type="SAM" id="MobiDB-lite"/>
    </source>
</evidence>
<evidence type="ECO:0000313" key="10">
    <source>
        <dbReference type="EMBL" id="EFC47984.1"/>
    </source>
</evidence>
<reference evidence="10 11" key="1">
    <citation type="journal article" date="2010" name="Cell">
        <title>The genome of Naegleria gruberi illuminates early eukaryotic versatility.</title>
        <authorList>
            <person name="Fritz-Laylin L.K."/>
            <person name="Prochnik S.E."/>
            <person name="Ginger M.L."/>
            <person name="Dacks J.B."/>
            <person name="Carpenter M.L."/>
            <person name="Field M.C."/>
            <person name="Kuo A."/>
            <person name="Paredez A."/>
            <person name="Chapman J."/>
            <person name="Pham J."/>
            <person name="Shu S."/>
            <person name="Neupane R."/>
            <person name="Cipriano M."/>
            <person name="Mancuso J."/>
            <person name="Tu H."/>
            <person name="Salamov A."/>
            <person name="Lindquist E."/>
            <person name="Shapiro H."/>
            <person name="Lucas S."/>
            <person name="Grigoriev I.V."/>
            <person name="Cande W.Z."/>
            <person name="Fulton C."/>
            <person name="Rokhsar D.S."/>
            <person name="Dawson S.C."/>
        </authorList>
    </citation>
    <scope>NUCLEOTIDE SEQUENCE [LARGE SCALE GENOMIC DNA]</scope>
    <source>
        <strain evidence="10 11">NEG-M</strain>
    </source>
</reference>
<evidence type="ECO:0000256" key="2">
    <source>
        <dbReference type="ARBA" id="ARBA00022723"/>
    </source>
</evidence>
<protein>
    <recommendedName>
        <fullName evidence="6">Diphthamide biosynthesis protein 3</fullName>
    </recommendedName>
</protein>
<dbReference type="Gene3D" id="3.10.660.10">
    <property type="entry name" value="DPH Zinc finger"/>
    <property type="match status" value="1"/>
</dbReference>
<dbReference type="Pfam" id="PF05207">
    <property type="entry name" value="Zn_ribbon_CSL"/>
    <property type="match status" value="1"/>
</dbReference>
<dbReference type="PROSITE" id="PS51074">
    <property type="entry name" value="DPH_MB"/>
    <property type="match status" value="1"/>
</dbReference>
<dbReference type="InterPro" id="IPR007872">
    <property type="entry name" value="DPH_MB_dom"/>
</dbReference>
<evidence type="ECO:0000256" key="1">
    <source>
        <dbReference type="ARBA" id="ARBA00005156"/>
    </source>
</evidence>
<feature type="compositionally biased region" description="Acidic residues" evidence="8">
    <location>
        <begin position="68"/>
        <end position="84"/>
    </location>
</feature>
<feature type="domain" description="DPH-type MB" evidence="9">
    <location>
        <begin position="3"/>
        <end position="59"/>
    </location>
</feature>
<evidence type="ECO:0000259" key="9">
    <source>
        <dbReference type="PROSITE" id="PS51074"/>
    </source>
</evidence>
<comment type="pathway">
    <text evidence="1">Protein modification; peptidyl-diphthamide biosynthesis.</text>
</comment>
<feature type="region of interest" description="Disordered" evidence="8">
    <location>
        <begin position="64"/>
        <end position="84"/>
    </location>
</feature>
<comment type="similarity">
    <text evidence="4">Belongs to the DPH3 family.</text>
</comment>
<comment type="catalytic activity">
    <reaction evidence="5">
        <text>[3Fe-4S](1+)-[protein] + Fe(2+)-[Dph3] = [3Fe-4S](0)-[protein] + Fe(3+)-[Dph3]</text>
        <dbReference type="Rhea" id="RHEA:71235"/>
        <dbReference type="Rhea" id="RHEA-COMP:17996"/>
        <dbReference type="Rhea" id="RHEA-COMP:17997"/>
        <dbReference type="Rhea" id="RHEA-COMP:18002"/>
        <dbReference type="Rhea" id="RHEA-COMP:18003"/>
        <dbReference type="ChEBI" id="CHEBI:29033"/>
        <dbReference type="ChEBI" id="CHEBI:29034"/>
        <dbReference type="ChEBI" id="CHEBI:33751"/>
        <dbReference type="ChEBI" id="CHEBI:47402"/>
        <dbReference type="ChEBI" id="CHEBI:83228"/>
    </reaction>
</comment>